<dbReference type="SUPFAM" id="SSF52343">
    <property type="entry name" value="Ferredoxin reductase-like, C-terminal NADP-linked domain"/>
    <property type="match status" value="1"/>
</dbReference>
<name>W0HV76_9GAMM</name>
<dbReference type="PROSITE" id="PS51085">
    <property type="entry name" value="2FE2S_FER_2"/>
    <property type="match status" value="1"/>
</dbReference>
<dbReference type="InterPro" id="IPR017938">
    <property type="entry name" value="Riboflavin_synthase-like_b-brl"/>
</dbReference>
<dbReference type="Gene3D" id="3.10.20.30">
    <property type="match status" value="1"/>
</dbReference>
<proteinExistence type="predicted"/>
<dbReference type="Gene3D" id="2.40.30.10">
    <property type="entry name" value="Translation factors"/>
    <property type="match status" value="1"/>
</dbReference>
<evidence type="ECO:0000259" key="2">
    <source>
        <dbReference type="PROSITE" id="PS51384"/>
    </source>
</evidence>
<dbReference type="PROSITE" id="PS00197">
    <property type="entry name" value="2FE2S_FER_1"/>
    <property type="match status" value="1"/>
</dbReference>
<dbReference type="PANTHER" id="PTHR30212">
    <property type="entry name" value="PROTEIN YIIM"/>
    <property type="match status" value="1"/>
</dbReference>
<dbReference type="HOGENOM" id="CLU_003827_17_0_6"/>
<dbReference type="GO" id="GO:0051537">
    <property type="term" value="F:2 iron, 2 sulfur cluster binding"/>
    <property type="evidence" value="ECO:0007669"/>
    <property type="project" value="InterPro"/>
</dbReference>
<dbReference type="GO" id="GO:0016491">
    <property type="term" value="F:oxidoreductase activity"/>
    <property type="evidence" value="ECO:0007669"/>
    <property type="project" value="InterPro"/>
</dbReference>
<dbReference type="KEGG" id="sod:Sant_0963"/>
<dbReference type="InterPro" id="IPR001041">
    <property type="entry name" value="2Fe-2S_ferredoxin-type"/>
</dbReference>
<protein>
    <submittedName>
        <fullName evidence="3">Ferredoxin</fullName>
    </submittedName>
</protein>
<reference evidence="3 4" key="1">
    <citation type="journal article" date="2014" name="Genome Biol. Evol.">
        <title>Genome degeneration and adaptation in a nascent stage of symbiosis.</title>
        <authorList>
            <person name="Oakeson K.F."/>
            <person name="Gil R."/>
            <person name="Clayton A.L."/>
            <person name="Dunn D.M."/>
            <person name="von Niederhausern A.C."/>
            <person name="Hamil C."/>
            <person name="Aoyagi A."/>
            <person name="Duval B."/>
            <person name="Baca A."/>
            <person name="Silva F.J."/>
            <person name="Vallier A."/>
            <person name="Jackson D.G."/>
            <person name="Latorre A."/>
            <person name="Weiss R.B."/>
            <person name="Heddi A."/>
            <person name="Moya A."/>
            <person name="Dale C."/>
        </authorList>
    </citation>
    <scope>NUCLEOTIDE SEQUENCE [LARGE SCALE GENOMIC DNA]</scope>
    <source>
        <strain evidence="3 4">HS1</strain>
    </source>
</reference>
<dbReference type="CDD" id="cd06185">
    <property type="entry name" value="PDR_like"/>
    <property type="match status" value="1"/>
</dbReference>
<dbReference type="AlphaFoldDB" id="W0HV76"/>
<dbReference type="PANTHER" id="PTHR30212:SF2">
    <property type="entry name" value="PROTEIN YIIM"/>
    <property type="match status" value="1"/>
</dbReference>
<keyword evidence="4" id="KW-1185">Reference proteome</keyword>
<dbReference type="EMBL" id="CP006569">
    <property type="protein sequence ID" value="AHF76038.1"/>
    <property type="molecule type" value="Genomic_DNA"/>
</dbReference>
<dbReference type="Gene3D" id="3.40.50.80">
    <property type="entry name" value="Nucleotide-binding domain of ferredoxin-NADP reductase (FNR) module"/>
    <property type="match status" value="1"/>
</dbReference>
<dbReference type="SUPFAM" id="SSF54292">
    <property type="entry name" value="2Fe-2S ferredoxin-like"/>
    <property type="match status" value="1"/>
</dbReference>
<dbReference type="CDD" id="cd00207">
    <property type="entry name" value="fer2"/>
    <property type="match status" value="1"/>
</dbReference>
<dbReference type="PRINTS" id="PR00409">
    <property type="entry name" value="PHDIOXRDTASE"/>
</dbReference>
<evidence type="ECO:0000259" key="1">
    <source>
        <dbReference type="PROSITE" id="PS51085"/>
    </source>
</evidence>
<accession>W0HV76</accession>
<dbReference type="Proteomes" id="UP000019028">
    <property type="component" value="Chromosome"/>
</dbReference>
<sequence>MNEQPFMEVVVTEKRDEGTGVIVLTLARPDGQPLPAWRAGAHIAVRLSASLLRHYSLCGDPAQRHHYRLAVLVTRHSRGAGEYLRQQVMPGQILAIGAPVTLFALQPQPYPALLLAGGIGITPLLPMALTLARQGRPYRLHYFGRPDTLSAFDLQETWREIAPAISVHHQAPADPRGLLARWLRHVGRSAIYLCGSQPFTAQVRDVCARHGVADEDLHYELFTPPALAQAGTFIVQLHPSGQRVAVTGEQTIVEALSLAGIETETACGIGVCGTCQARVVRGTPDHRDNYLTPAEKQQNDRILLCCSRARSPEIVIELQD</sequence>
<dbReference type="Pfam" id="PF00111">
    <property type="entry name" value="Fer2"/>
    <property type="match status" value="1"/>
</dbReference>
<dbReference type="PROSITE" id="PS51384">
    <property type="entry name" value="FAD_FR"/>
    <property type="match status" value="1"/>
</dbReference>
<dbReference type="InterPro" id="IPR017927">
    <property type="entry name" value="FAD-bd_FR_type"/>
</dbReference>
<dbReference type="InterPro" id="IPR036010">
    <property type="entry name" value="2Fe-2S_ferredoxin-like_sf"/>
</dbReference>
<gene>
    <name evidence="3" type="primary">vanB</name>
    <name evidence="3" type="ORF">Sant_0963</name>
</gene>
<dbReference type="OrthoDB" id="9801223at2"/>
<evidence type="ECO:0000313" key="3">
    <source>
        <dbReference type="EMBL" id="AHF76038.1"/>
    </source>
</evidence>
<dbReference type="InterPro" id="IPR012675">
    <property type="entry name" value="Beta-grasp_dom_sf"/>
</dbReference>
<dbReference type="InterPro" id="IPR006058">
    <property type="entry name" value="2Fe2S_fd_BS"/>
</dbReference>
<feature type="domain" description="2Fe-2S ferredoxin-type" evidence="1">
    <location>
        <begin position="233"/>
        <end position="320"/>
    </location>
</feature>
<dbReference type="InterPro" id="IPR039261">
    <property type="entry name" value="FNR_nucleotide-bd"/>
</dbReference>
<organism evidence="3 4">
    <name type="scientific">Sodalis praecaptivus</name>
    <dbReference type="NCBI Taxonomy" id="1239307"/>
    <lineage>
        <taxon>Bacteria</taxon>
        <taxon>Pseudomonadati</taxon>
        <taxon>Pseudomonadota</taxon>
        <taxon>Gammaproteobacteria</taxon>
        <taxon>Enterobacterales</taxon>
        <taxon>Bruguierivoracaceae</taxon>
        <taxon>Sodalis</taxon>
    </lineage>
</organism>
<dbReference type="RefSeq" id="WP_025421169.1">
    <property type="nucleotide sequence ID" value="NZ_CP006569.1"/>
</dbReference>
<evidence type="ECO:0000313" key="4">
    <source>
        <dbReference type="Proteomes" id="UP000019028"/>
    </source>
</evidence>
<feature type="domain" description="FAD-binding FR-type" evidence="2">
    <location>
        <begin position="4"/>
        <end position="116"/>
    </location>
</feature>
<dbReference type="InterPro" id="IPR052353">
    <property type="entry name" value="Benzoxazolinone_Detox_Enz"/>
</dbReference>
<dbReference type="PATRIC" id="fig|1239307.3.peg.1030"/>
<dbReference type="SUPFAM" id="SSF63380">
    <property type="entry name" value="Riboflavin synthase domain-like"/>
    <property type="match status" value="1"/>
</dbReference>